<evidence type="ECO:0000256" key="3">
    <source>
        <dbReference type="ARBA" id="ARBA00022475"/>
    </source>
</evidence>
<keyword evidence="3" id="KW-1003">Cell membrane</keyword>
<keyword evidence="4 7" id="KW-0812">Transmembrane</keyword>
<evidence type="ECO:0000256" key="7">
    <source>
        <dbReference type="RuleBase" id="RU363032"/>
    </source>
</evidence>
<dbReference type="PROSITE" id="PS50928">
    <property type="entry name" value="ABC_TM1"/>
    <property type="match status" value="1"/>
</dbReference>
<feature type="transmembrane region" description="Helical" evidence="7">
    <location>
        <begin position="28"/>
        <end position="50"/>
    </location>
</feature>
<dbReference type="GO" id="GO:0005886">
    <property type="term" value="C:plasma membrane"/>
    <property type="evidence" value="ECO:0007669"/>
    <property type="project" value="UniProtKB-SubCell"/>
</dbReference>
<feature type="transmembrane region" description="Helical" evidence="7">
    <location>
        <begin position="88"/>
        <end position="116"/>
    </location>
</feature>
<dbReference type="AlphaFoldDB" id="A0A927BX11"/>
<dbReference type="GO" id="GO:0055085">
    <property type="term" value="P:transmembrane transport"/>
    <property type="evidence" value="ECO:0007669"/>
    <property type="project" value="InterPro"/>
</dbReference>
<feature type="transmembrane region" description="Helical" evidence="7">
    <location>
        <begin position="128"/>
        <end position="148"/>
    </location>
</feature>
<evidence type="ECO:0000256" key="2">
    <source>
        <dbReference type="ARBA" id="ARBA00022448"/>
    </source>
</evidence>
<dbReference type="SUPFAM" id="SSF161098">
    <property type="entry name" value="MetI-like"/>
    <property type="match status" value="1"/>
</dbReference>
<sequence length="311" mass="35357">MVDKRSGDNNSLVNNSVKRRKPIRYQDVLFNIFNYGFIIFFTFLCVFPFLNQFATAFSGEYAIQTGQVFIWPVDFQLDAIKAVLIDSVIFRALLVTIFLAVVGTMLNVIFTVITAYPLSRRDLKWKVPVINFILITMLFSGGMIPSFLLVKEMGLLNTVWALIVPGLVNAFYVFIMMSFFRSMPDEIRESATVDGCSNLKYILKFVLPLSKASLATIGLFYAVMHWNSYFAAVLYIDNPDLYPLQVKLRNILLLSQMDTSMETLQQELGLELIQESLKAATIVYSTVPILLVYPWLQKYFVKGVMIGSVKG</sequence>
<dbReference type="InterPro" id="IPR035906">
    <property type="entry name" value="MetI-like_sf"/>
</dbReference>
<dbReference type="RefSeq" id="WP_190920033.1">
    <property type="nucleotide sequence ID" value="NZ_JACXIZ010000032.1"/>
</dbReference>
<feature type="domain" description="ABC transmembrane type-1" evidence="8">
    <location>
        <begin position="93"/>
        <end position="295"/>
    </location>
</feature>
<dbReference type="CDD" id="cd06261">
    <property type="entry name" value="TM_PBP2"/>
    <property type="match status" value="1"/>
</dbReference>
<comment type="subcellular location">
    <subcellularLocation>
        <location evidence="1 7">Cell membrane</location>
        <topology evidence="1 7">Multi-pass membrane protein</topology>
    </subcellularLocation>
</comment>
<keyword evidence="2 7" id="KW-0813">Transport</keyword>
<keyword evidence="6 7" id="KW-0472">Membrane</keyword>
<proteinExistence type="inferred from homology"/>
<protein>
    <submittedName>
        <fullName evidence="9">Carbohydrate ABC transporter permease</fullName>
    </submittedName>
</protein>
<evidence type="ECO:0000313" key="9">
    <source>
        <dbReference type="EMBL" id="MBD2847054.1"/>
    </source>
</evidence>
<comment type="similarity">
    <text evidence="7">Belongs to the binding-protein-dependent transport system permease family.</text>
</comment>
<gene>
    <name evidence="9" type="ORF">IDH44_17795</name>
</gene>
<reference evidence="9" key="1">
    <citation type="submission" date="2020-09" db="EMBL/GenBank/DDBJ databases">
        <title>A novel bacterium of genus Paenibacillus, isolated from South China Sea.</title>
        <authorList>
            <person name="Huang H."/>
            <person name="Mo K."/>
            <person name="Hu Y."/>
        </authorList>
    </citation>
    <scope>NUCLEOTIDE SEQUENCE</scope>
    <source>
        <strain evidence="9">IB182496</strain>
    </source>
</reference>
<keyword evidence="5 7" id="KW-1133">Transmembrane helix</keyword>
<evidence type="ECO:0000256" key="5">
    <source>
        <dbReference type="ARBA" id="ARBA00022989"/>
    </source>
</evidence>
<dbReference type="PANTHER" id="PTHR43744:SF9">
    <property type="entry name" value="POLYGALACTURONAN_RHAMNOGALACTURONAN TRANSPORT SYSTEM PERMEASE PROTEIN YTCP"/>
    <property type="match status" value="1"/>
</dbReference>
<dbReference type="InterPro" id="IPR000515">
    <property type="entry name" value="MetI-like"/>
</dbReference>
<dbReference type="Proteomes" id="UP000621560">
    <property type="component" value="Unassembled WGS sequence"/>
</dbReference>
<evidence type="ECO:0000256" key="4">
    <source>
        <dbReference type="ARBA" id="ARBA00022692"/>
    </source>
</evidence>
<name>A0A927BX11_9BACL</name>
<dbReference type="EMBL" id="JACXIZ010000032">
    <property type="protein sequence ID" value="MBD2847054.1"/>
    <property type="molecule type" value="Genomic_DNA"/>
</dbReference>
<organism evidence="9 10">
    <name type="scientific">Paenibacillus sabuli</name>
    <dbReference type="NCBI Taxonomy" id="2772509"/>
    <lineage>
        <taxon>Bacteria</taxon>
        <taxon>Bacillati</taxon>
        <taxon>Bacillota</taxon>
        <taxon>Bacilli</taxon>
        <taxon>Bacillales</taxon>
        <taxon>Paenibacillaceae</taxon>
        <taxon>Paenibacillus</taxon>
    </lineage>
</organism>
<evidence type="ECO:0000256" key="1">
    <source>
        <dbReference type="ARBA" id="ARBA00004651"/>
    </source>
</evidence>
<feature type="transmembrane region" description="Helical" evidence="7">
    <location>
        <begin position="160"/>
        <end position="180"/>
    </location>
</feature>
<comment type="caution">
    <text evidence="9">The sequence shown here is derived from an EMBL/GenBank/DDBJ whole genome shotgun (WGS) entry which is preliminary data.</text>
</comment>
<dbReference type="PANTHER" id="PTHR43744">
    <property type="entry name" value="ABC TRANSPORTER PERMEASE PROTEIN MG189-RELATED-RELATED"/>
    <property type="match status" value="1"/>
</dbReference>
<evidence type="ECO:0000259" key="8">
    <source>
        <dbReference type="PROSITE" id="PS50928"/>
    </source>
</evidence>
<accession>A0A927BX11</accession>
<feature type="transmembrane region" description="Helical" evidence="7">
    <location>
        <begin position="277"/>
        <end position="296"/>
    </location>
</feature>
<dbReference type="Gene3D" id="1.10.3720.10">
    <property type="entry name" value="MetI-like"/>
    <property type="match status" value="1"/>
</dbReference>
<feature type="transmembrane region" description="Helical" evidence="7">
    <location>
        <begin position="201"/>
        <end position="224"/>
    </location>
</feature>
<keyword evidence="10" id="KW-1185">Reference proteome</keyword>
<evidence type="ECO:0000256" key="6">
    <source>
        <dbReference type="ARBA" id="ARBA00023136"/>
    </source>
</evidence>
<dbReference type="Pfam" id="PF00528">
    <property type="entry name" value="BPD_transp_1"/>
    <property type="match status" value="1"/>
</dbReference>
<evidence type="ECO:0000313" key="10">
    <source>
        <dbReference type="Proteomes" id="UP000621560"/>
    </source>
</evidence>